<dbReference type="AlphaFoldDB" id="A0A1A2YV37"/>
<sequence>MPVTIIALGSIAAYPWLFVPLLALAGLAYIVDREHRRRAALAARADYEHGALAAGSVPPVVPPPVQQTHSLPWQTVRLLSTQPLGIREPR</sequence>
<feature type="transmembrane region" description="Helical" evidence="1">
    <location>
        <begin position="6"/>
        <end position="31"/>
    </location>
</feature>
<protein>
    <submittedName>
        <fullName evidence="2">Uncharacterized protein</fullName>
    </submittedName>
</protein>
<proteinExistence type="predicted"/>
<reference evidence="3" key="1">
    <citation type="submission" date="2016-06" db="EMBL/GenBank/DDBJ databases">
        <authorList>
            <person name="Sutton G."/>
            <person name="Brinkac L."/>
            <person name="Sanka R."/>
            <person name="Adams M."/>
            <person name="Lau E."/>
            <person name="Sam S."/>
            <person name="Sreng N."/>
            <person name="Him V."/>
            <person name="Kerleguer A."/>
            <person name="Cheng S."/>
        </authorList>
    </citation>
    <scope>NUCLEOTIDE SEQUENCE [LARGE SCALE GENOMIC DNA]</scope>
    <source>
        <strain evidence="3">E861</strain>
    </source>
</reference>
<accession>A0A1A2YV37</accession>
<keyword evidence="1" id="KW-1133">Transmembrane helix</keyword>
<comment type="caution">
    <text evidence="2">The sequence shown here is derived from an EMBL/GenBank/DDBJ whole genome shotgun (WGS) entry which is preliminary data.</text>
</comment>
<keyword evidence="1" id="KW-0472">Membrane</keyword>
<evidence type="ECO:0000313" key="3">
    <source>
        <dbReference type="Proteomes" id="UP000093592"/>
    </source>
</evidence>
<dbReference type="EMBL" id="LZKJ01000185">
    <property type="protein sequence ID" value="OBI41117.1"/>
    <property type="molecule type" value="Genomic_DNA"/>
</dbReference>
<gene>
    <name evidence="2" type="ORF">A5707_07935</name>
</gene>
<keyword evidence="1" id="KW-0812">Transmembrane</keyword>
<dbReference type="Proteomes" id="UP000093592">
    <property type="component" value="Unassembled WGS sequence"/>
</dbReference>
<evidence type="ECO:0000313" key="2">
    <source>
        <dbReference type="EMBL" id="OBI41117.1"/>
    </source>
</evidence>
<organism evidence="2 3">
    <name type="scientific">Mycobacterium kyorinense</name>
    <dbReference type="NCBI Taxonomy" id="487514"/>
    <lineage>
        <taxon>Bacteria</taxon>
        <taxon>Bacillati</taxon>
        <taxon>Actinomycetota</taxon>
        <taxon>Actinomycetes</taxon>
        <taxon>Mycobacteriales</taxon>
        <taxon>Mycobacteriaceae</taxon>
        <taxon>Mycobacterium</taxon>
    </lineage>
</organism>
<name>A0A1A2YV37_9MYCO</name>
<evidence type="ECO:0000256" key="1">
    <source>
        <dbReference type="SAM" id="Phobius"/>
    </source>
</evidence>